<evidence type="ECO:0008006" key="3">
    <source>
        <dbReference type="Google" id="ProtNLM"/>
    </source>
</evidence>
<name>A0AAU8IRR3_9ACTN</name>
<feature type="transmembrane region" description="Helical" evidence="1">
    <location>
        <begin position="112"/>
        <end position="134"/>
    </location>
</feature>
<gene>
    <name evidence="2" type="ORF">ABII15_13720</name>
</gene>
<accession>A0AAU8IRR3</accession>
<dbReference type="EMBL" id="CP159534">
    <property type="protein sequence ID" value="XCJ70967.1"/>
    <property type="molecule type" value="Genomic_DNA"/>
</dbReference>
<keyword evidence="1" id="KW-0812">Transmembrane</keyword>
<feature type="transmembrane region" description="Helical" evidence="1">
    <location>
        <begin position="83"/>
        <end position="106"/>
    </location>
</feature>
<dbReference type="KEGG" id="stac:ABII15_13720"/>
<keyword evidence="1" id="KW-1133">Transmembrane helix</keyword>
<organism evidence="2">
    <name type="scientific">Streptomyces tabacisoli</name>
    <dbReference type="NCBI Taxonomy" id="3156398"/>
    <lineage>
        <taxon>Bacteria</taxon>
        <taxon>Bacillati</taxon>
        <taxon>Actinomycetota</taxon>
        <taxon>Actinomycetes</taxon>
        <taxon>Kitasatosporales</taxon>
        <taxon>Streptomycetaceae</taxon>
        <taxon>Streptomyces</taxon>
    </lineage>
</organism>
<proteinExistence type="predicted"/>
<dbReference type="AlphaFoldDB" id="A0AAU8IRR3"/>
<protein>
    <recommendedName>
        <fullName evidence="3">ABC transporter</fullName>
    </recommendedName>
</protein>
<keyword evidence="1" id="KW-0472">Membrane</keyword>
<reference evidence="2" key="1">
    <citation type="submission" date="2024-06" db="EMBL/GenBank/DDBJ databases">
        <title>Streptomyces sp. strain HUAS MG91 genome sequences.</title>
        <authorList>
            <person name="Mo P."/>
        </authorList>
    </citation>
    <scope>NUCLEOTIDE SEQUENCE</scope>
    <source>
        <strain evidence="2">HUAS MG91</strain>
    </source>
</reference>
<sequence length="203" mass="21506">MTTRTPHPFVLYARSRALPATVAALAATALLTLWAATRPDTYVGPYQRVPLLALAPLLASAVIGVSTHQYARELDRTAVRRWWPLRLAHLFALTGLAAAVLALALPGHVHEFGAAAMVRNTLGATGITAVAAVLIGARLSWLPTLLYVGVAHLSYSHPKLHGATVLTWSMQPGPQRGAWAVALAVFAVGAALYACVGPRRDRG</sequence>
<dbReference type="RefSeq" id="WP_353942599.1">
    <property type="nucleotide sequence ID" value="NZ_CP159534.1"/>
</dbReference>
<feature type="transmembrane region" description="Helical" evidence="1">
    <location>
        <begin position="177"/>
        <end position="196"/>
    </location>
</feature>
<evidence type="ECO:0000313" key="2">
    <source>
        <dbReference type="EMBL" id="XCJ70967.1"/>
    </source>
</evidence>
<evidence type="ECO:0000256" key="1">
    <source>
        <dbReference type="SAM" id="Phobius"/>
    </source>
</evidence>
<feature type="transmembrane region" description="Helical" evidence="1">
    <location>
        <begin position="51"/>
        <end position="71"/>
    </location>
</feature>